<protein>
    <submittedName>
        <fullName evidence="1">Uncharacterized protein</fullName>
    </submittedName>
</protein>
<keyword evidence="2" id="KW-1185">Reference proteome</keyword>
<dbReference type="AlphaFoldDB" id="A0A919JLZ1"/>
<dbReference type="InterPro" id="IPR027417">
    <property type="entry name" value="P-loop_NTPase"/>
</dbReference>
<proteinExistence type="predicted"/>
<dbReference type="Gene3D" id="3.40.50.300">
    <property type="entry name" value="P-loop containing nucleotide triphosphate hydrolases"/>
    <property type="match status" value="1"/>
</dbReference>
<reference evidence="1" key="1">
    <citation type="submission" date="2021-01" db="EMBL/GenBank/DDBJ databases">
        <title>Whole genome shotgun sequence of Actinoplanes nipponensis NBRC 14063.</title>
        <authorList>
            <person name="Komaki H."/>
            <person name="Tamura T."/>
        </authorList>
    </citation>
    <scope>NUCLEOTIDE SEQUENCE</scope>
    <source>
        <strain evidence="1">NBRC 14063</strain>
    </source>
</reference>
<comment type="caution">
    <text evidence="1">The sequence shown here is derived from an EMBL/GenBank/DDBJ whole genome shotgun (WGS) entry which is preliminary data.</text>
</comment>
<organism evidence="1 2">
    <name type="scientific">Actinoplanes nipponensis</name>
    <dbReference type="NCBI Taxonomy" id="135950"/>
    <lineage>
        <taxon>Bacteria</taxon>
        <taxon>Bacillati</taxon>
        <taxon>Actinomycetota</taxon>
        <taxon>Actinomycetes</taxon>
        <taxon>Micromonosporales</taxon>
        <taxon>Micromonosporaceae</taxon>
        <taxon>Actinoplanes</taxon>
    </lineage>
</organism>
<accession>A0A919JLZ1</accession>
<evidence type="ECO:0000313" key="2">
    <source>
        <dbReference type="Proteomes" id="UP000647172"/>
    </source>
</evidence>
<dbReference type="EMBL" id="BOMQ01000060">
    <property type="protein sequence ID" value="GIE51601.1"/>
    <property type="molecule type" value="Genomic_DNA"/>
</dbReference>
<name>A0A919JLZ1_9ACTN</name>
<gene>
    <name evidence="1" type="ORF">Ani05nite_51350</name>
</gene>
<dbReference type="Proteomes" id="UP000647172">
    <property type="component" value="Unassembled WGS sequence"/>
</dbReference>
<dbReference type="SUPFAM" id="SSF52540">
    <property type="entry name" value="P-loop containing nucleoside triphosphate hydrolases"/>
    <property type="match status" value="1"/>
</dbReference>
<sequence>MMRDLDWAAAYDTIVFEGCDGAGKTTLATATAERTCATLIHSTLTPPGTDLPTAYSNLLDQPGRLVFDRCFLSELVYGPIYRGHARLSYQHMTTLVREVIERRGVFVHVTAPAAEIRRRLAARGESNLPSIDDLALICERYDDLFRAIETMTTVLHISTSHPDEDT</sequence>
<evidence type="ECO:0000313" key="1">
    <source>
        <dbReference type="EMBL" id="GIE51601.1"/>
    </source>
</evidence>